<sequence>MTSPHSAYVALETYQTVHKHIPDTAQALHPRNRQRDDLFAGLSVSRRLARHRAEPQQLPHDLDEEFASAVRRARKGRSGLCFCL</sequence>
<keyword evidence="2" id="KW-1185">Reference proteome</keyword>
<comment type="caution">
    <text evidence="1">The sequence shown here is derived from an EMBL/GenBank/DDBJ whole genome shotgun (WGS) entry which is preliminary data.</text>
</comment>
<protein>
    <submittedName>
        <fullName evidence="1">Uncharacterized protein</fullName>
    </submittedName>
</protein>
<evidence type="ECO:0000313" key="1">
    <source>
        <dbReference type="EMBL" id="OJT05499.1"/>
    </source>
</evidence>
<reference evidence="1 2" key="1">
    <citation type="submission" date="2016-10" db="EMBL/GenBank/DDBJ databases">
        <title>Genome sequence of the basidiomycete white-rot fungus Trametes pubescens.</title>
        <authorList>
            <person name="Makela M.R."/>
            <person name="Granchi Z."/>
            <person name="Peng M."/>
            <person name="De Vries R.P."/>
            <person name="Grigoriev I."/>
            <person name="Riley R."/>
            <person name="Hilden K."/>
        </authorList>
    </citation>
    <scope>NUCLEOTIDE SEQUENCE [LARGE SCALE GENOMIC DNA]</scope>
    <source>
        <strain evidence="1 2">FBCC735</strain>
    </source>
</reference>
<evidence type="ECO:0000313" key="2">
    <source>
        <dbReference type="Proteomes" id="UP000184267"/>
    </source>
</evidence>
<proteinExistence type="predicted"/>
<dbReference type="EMBL" id="MNAD01001454">
    <property type="protein sequence ID" value="OJT05499.1"/>
    <property type="molecule type" value="Genomic_DNA"/>
</dbReference>
<dbReference type="Proteomes" id="UP000184267">
    <property type="component" value="Unassembled WGS sequence"/>
</dbReference>
<accession>A0A1M2VD16</accession>
<gene>
    <name evidence="1" type="ORF">TRAPUB_3677</name>
</gene>
<name>A0A1M2VD16_TRAPU</name>
<dbReference type="AlphaFoldDB" id="A0A1M2VD16"/>
<organism evidence="1 2">
    <name type="scientific">Trametes pubescens</name>
    <name type="common">White-rot fungus</name>
    <dbReference type="NCBI Taxonomy" id="154538"/>
    <lineage>
        <taxon>Eukaryota</taxon>
        <taxon>Fungi</taxon>
        <taxon>Dikarya</taxon>
        <taxon>Basidiomycota</taxon>
        <taxon>Agaricomycotina</taxon>
        <taxon>Agaricomycetes</taxon>
        <taxon>Polyporales</taxon>
        <taxon>Polyporaceae</taxon>
        <taxon>Trametes</taxon>
    </lineage>
</organism>